<dbReference type="Proteomes" id="UP001178507">
    <property type="component" value="Unassembled WGS sequence"/>
</dbReference>
<keyword evidence="3" id="KW-1185">Reference proteome</keyword>
<dbReference type="Pfam" id="PF00856">
    <property type="entry name" value="SET"/>
    <property type="match status" value="1"/>
</dbReference>
<evidence type="ECO:0000313" key="3">
    <source>
        <dbReference type="Proteomes" id="UP001178507"/>
    </source>
</evidence>
<dbReference type="SMART" id="SM00287">
    <property type="entry name" value="SH3b"/>
    <property type="match status" value="1"/>
</dbReference>
<dbReference type="PANTHER" id="PTHR12197:SF251">
    <property type="entry name" value="EG:BACR7C10.4 PROTEIN"/>
    <property type="match status" value="1"/>
</dbReference>
<dbReference type="AlphaFoldDB" id="A0AA36HUZ0"/>
<gene>
    <name evidence="2" type="ORF">EVOR1521_LOCUS4335</name>
</gene>
<organism evidence="2 3">
    <name type="scientific">Effrenium voratum</name>
    <dbReference type="NCBI Taxonomy" id="2562239"/>
    <lineage>
        <taxon>Eukaryota</taxon>
        <taxon>Sar</taxon>
        <taxon>Alveolata</taxon>
        <taxon>Dinophyceae</taxon>
        <taxon>Suessiales</taxon>
        <taxon>Symbiodiniaceae</taxon>
        <taxon>Effrenium</taxon>
    </lineage>
</organism>
<proteinExistence type="predicted"/>
<protein>
    <recommendedName>
        <fullName evidence="1">SH3b domain-containing protein</fullName>
    </recommendedName>
</protein>
<name>A0AA36HUZ0_9DINO</name>
<comment type="caution">
    <text evidence="2">The sequence shown here is derived from an EMBL/GenBank/DDBJ whole genome shotgun (WGS) entry which is preliminary data.</text>
</comment>
<dbReference type="InterPro" id="IPR003646">
    <property type="entry name" value="SH3-like_bac-type"/>
</dbReference>
<evidence type="ECO:0000313" key="2">
    <source>
        <dbReference type="EMBL" id="CAJ1374919.1"/>
    </source>
</evidence>
<dbReference type="Gene3D" id="2.170.270.10">
    <property type="entry name" value="SET domain"/>
    <property type="match status" value="1"/>
</dbReference>
<dbReference type="SUPFAM" id="SSF82199">
    <property type="entry name" value="SET domain"/>
    <property type="match status" value="1"/>
</dbReference>
<sequence>MNIFAGESCFLLLSRLNHSCFPNVVYMSERRQFRALREIQKGEELMHSYLGRELLLPTELRRRHLWRSKCFECCCPRCAAQEDPLRVVACRACAQEQTYEVGPEGLCLREAPSSGSAETRLLQGAKVKVLSSLESWIQVEAEDLCGWVQDVEIERLQPVGAALGVAPVGNLGAAVGRWLQAVQLLLPPDDVQTPIGEDETEEEAAARCALEAALKAAPALPLGSYVPGSAECRFDGAKWICDRCGHVEEALLPAERVLGRLAERTFFSPKMTPALGDVGPGRGLKMVKRLFVRQALELCEACSSLLGLQHWTVQWARLLLVDFALSRLTYGVCGSKRLGLLLLELIQELWQWLGSLGLSHDPSCFLLTRAMDALRLVGFDRDQRLRQEVAQLQVLTESCMKQVDILPLRPLIIDGSISFQ</sequence>
<dbReference type="CDD" id="cd20071">
    <property type="entry name" value="SET_SMYD"/>
    <property type="match status" value="1"/>
</dbReference>
<dbReference type="InterPro" id="IPR046341">
    <property type="entry name" value="SET_dom_sf"/>
</dbReference>
<dbReference type="GO" id="GO:0005634">
    <property type="term" value="C:nucleus"/>
    <property type="evidence" value="ECO:0007669"/>
    <property type="project" value="TreeGrafter"/>
</dbReference>
<dbReference type="InterPro" id="IPR001214">
    <property type="entry name" value="SET_dom"/>
</dbReference>
<dbReference type="InterPro" id="IPR050869">
    <property type="entry name" value="H3K4_H4K5_MeTrfase"/>
</dbReference>
<dbReference type="EMBL" id="CAUJNA010000286">
    <property type="protein sequence ID" value="CAJ1374919.1"/>
    <property type="molecule type" value="Genomic_DNA"/>
</dbReference>
<feature type="domain" description="SH3b" evidence="1">
    <location>
        <begin position="96"/>
        <end position="155"/>
    </location>
</feature>
<evidence type="ECO:0000259" key="1">
    <source>
        <dbReference type="SMART" id="SM00287"/>
    </source>
</evidence>
<reference evidence="2" key="1">
    <citation type="submission" date="2023-08" db="EMBL/GenBank/DDBJ databases">
        <authorList>
            <person name="Chen Y."/>
            <person name="Shah S."/>
            <person name="Dougan E. K."/>
            <person name="Thang M."/>
            <person name="Chan C."/>
        </authorList>
    </citation>
    <scope>NUCLEOTIDE SEQUENCE</scope>
</reference>
<accession>A0AA36HUZ0</accession>
<dbReference type="PANTHER" id="PTHR12197">
    <property type="entry name" value="HISTONE-LYSINE N-METHYLTRANSFERASE SMYD"/>
    <property type="match status" value="1"/>
</dbReference>